<dbReference type="CDD" id="cd00841">
    <property type="entry name" value="MPP_YfcE"/>
    <property type="match status" value="1"/>
</dbReference>
<evidence type="ECO:0000313" key="4">
    <source>
        <dbReference type="EMBL" id="MBB6452023.1"/>
    </source>
</evidence>
<dbReference type="GO" id="GO:0046872">
    <property type="term" value="F:metal ion binding"/>
    <property type="evidence" value="ECO:0007669"/>
    <property type="project" value="UniProtKB-KW"/>
</dbReference>
<dbReference type="InterPro" id="IPR024654">
    <property type="entry name" value="Calcineurin-like_PHP_lpxH"/>
</dbReference>
<evidence type="ECO:0000256" key="1">
    <source>
        <dbReference type="ARBA" id="ARBA00008950"/>
    </source>
</evidence>
<dbReference type="RefSeq" id="WP_174494425.1">
    <property type="nucleotide sequence ID" value="NZ_CADDWK010000001.1"/>
</dbReference>
<keyword evidence="2" id="KW-0479">Metal-binding</keyword>
<dbReference type="InterPro" id="IPR041802">
    <property type="entry name" value="MPP_YfcE"/>
</dbReference>
<dbReference type="Gene3D" id="3.60.21.10">
    <property type="match status" value="1"/>
</dbReference>
<keyword evidence="5" id="KW-1185">Reference proteome</keyword>
<evidence type="ECO:0000313" key="5">
    <source>
        <dbReference type="Proteomes" id="UP000581688"/>
    </source>
</evidence>
<dbReference type="Proteomes" id="UP000581688">
    <property type="component" value="Unassembled WGS sequence"/>
</dbReference>
<accession>A0A841Q1F4</accession>
<dbReference type="InterPro" id="IPR029052">
    <property type="entry name" value="Metallo-depent_PP-like"/>
</dbReference>
<sequence>MPTVIIVSDSHGLEQELLQIKNRHKNEADVFIHCGDSELDFHSAEMEGFKKVRGNCDFDRTYPEEIDFQVDGLSFYVTHGHLFNVKSTLMPLSYRSEETGAQIACFGHSHMSGAEKVGGKLFINPGSIRSPRGGAGGTAPTYVKLSWHSIEALKIEFLDVKDATVLKDVTENLA</sequence>
<dbReference type="GO" id="GO:0016787">
    <property type="term" value="F:hydrolase activity"/>
    <property type="evidence" value="ECO:0007669"/>
    <property type="project" value="UniProtKB-UniRule"/>
</dbReference>
<evidence type="ECO:0000256" key="2">
    <source>
        <dbReference type="RuleBase" id="RU362039"/>
    </source>
</evidence>
<dbReference type="AlphaFoldDB" id="A0A841Q1F4"/>
<dbReference type="PANTHER" id="PTHR11124">
    <property type="entry name" value="VACUOLAR SORTING PROTEIN VPS29"/>
    <property type="match status" value="1"/>
</dbReference>
<protein>
    <recommendedName>
        <fullName evidence="2">Phosphoesterase</fullName>
        <ecNumber evidence="2">3.1.4.-</ecNumber>
    </recommendedName>
</protein>
<comment type="caution">
    <text evidence="4">The sequence shown here is derived from an EMBL/GenBank/DDBJ whole genome shotgun (WGS) entry which is preliminary data.</text>
</comment>
<name>A0A841Q1F4_9BACI</name>
<dbReference type="EC" id="3.1.4.-" evidence="2"/>
<dbReference type="NCBIfam" id="TIGR00040">
    <property type="entry name" value="yfcE"/>
    <property type="match status" value="1"/>
</dbReference>
<feature type="domain" description="Calcineurin-like phosphoesterase" evidence="3">
    <location>
        <begin position="4"/>
        <end position="138"/>
    </location>
</feature>
<organism evidence="4 5">
    <name type="scientific">Salirhabdus euzebyi</name>
    <dbReference type="NCBI Taxonomy" id="394506"/>
    <lineage>
        <taxon>Bacteria</taxon>
        <taxon>Bacillati</taxon>
        <taxon>Bacillota</taxon>
        <taxon>Bacilli</taxon>
        <taxon>Bacillales</taxon>
        <taxon>Bacillaceae</taxon>
        <taxon>Salirhabdus</taxon>
    </lineage>
</organism>
<dbReference type="Pfam" id="PF12850">
    <property type="entry name" value="Metallophos_2"/>
    <property type="match status" value="1"/>
</dbReference>
<evidence type="ECO:0000259" key="3">
    <source>
        <dbReference type="Pfam" id="PF12850"/>
    </source>
</evidence>
<dbReference type="EMBL" id="JACHGH010000001">
    <property type="protein sequence ID" value="MBB6452023.1"/>
    <property type="molecule type" value="Genomic_DNA"/>
</dbReference>
<gene>
    <name evidence="4" type="ORF">HNQ94_000444</name>
</gene>
<comment type="cofactor">
    <cofactor evidence="2">
        <name>a divalent metal cation</name>
        <dbReference type="ChEBI" id="CHEBI:60240"/>
    </cofactor>
</comment>
<dbReference type="SUPFAM" id="SSF56300">
    <property type="entry name" value="Metallo-dependent phosphatases"/>
    <property type="match status" value="1"/>
</dbReference>
<reference evidence="4 5" key="1">
    <citation type="submission" date="2020-08" db="EMBL/GenBank/DDBJ databases">
        <title>Genomic Encyclopedia of Type Strains, Phase IV (KMG-IV): sequencing the most valuable type-strain genomes for metagenomic binning, comparative biology and taxonomic classification.</title>
        <authorList>
            <person name="Goeker M."/>
        </authorList>
    </citation>
    <scope>NUCLEOTIDE SEQUENCE [LARGE SCALE GENOMIC DNA]</scope>
    <source>
        <strain evidence="4 5">DSM 19612</strain>
    </source>
</reference>
<comment type="similarity">
    <text evidence="1 2">Belongs to the metallophosphoesterase superfamily. YfcE family.</text>
</comment>
<dbReference type="InterPro" id="IPR000979">
    <property type="entry name" value="Phosphodiesterase_MJ0936/Vps29"/>
</dbReference>
<proteinExistence type="inferred from homology"/>